<keyword evidence="1" id="KW-0812">Transmembrane</keyword>
<feature type="transmembrane region" description="Helical" evidence="1">
    <location>
        <begin position="6"/>
        <end position="26"/>
    </location>
</feature>
<evidence type="ECO:0000313" key="3">
    <source>
        <dbReference type="Proteomes" id="UP000198356"/>
    </source>
</evidence>
<protein>
    <submittedName>
        <fullName evidence="2">Uncharacterized protein</fullName>
    </submittedName>
</protein>
<proteinExistence type="predicted"/>
<evidence type="ECO:0000313" key="2">
    <source>
        <dbReference type="EMBL" id="SNS82087.1"/>
    </source>
</evidence>
<name>A0A239HL71_9BACT</name>
<dbReference type="EMBL" id="FZOU01000002">
    <property type="protein sequence ID" value="SNS82087.1"/>
    <property type="molecule type" value="Genomic_DNA"/>
</dbReference>
<evidence type="ECO:0000256" key="1">
    <source>
        <dbReference type="SAM" id="Phobius"/>
    </source>
</evidence>
<dbReference type="OrthoDB" id="123068at2"/>
<dbReference type="RefSeq" id="WP_089407933.1">
    <property type="nucleotide sequence ID" value="NZ_FZOU01000002.1"/>
</dbReference>
<accession>A0A239HL71</accession>
<gene>
    <name evidence="2" type="ORF">SAMN05421770_102450</name>
</gene>
<reference evidence="2 3" key="1">
    <citation type="submission" date="2017-06" db="EMBL/GenBank/DDBJ databases">
        <authorList>
            <person name="Kim H.J."/>
            <person name="Triplett B.A."/>
        </authorList>
    </citation>
    <scope>NUCLEOTIDE SEQUENCE [LARGE SCALE GENOMIC DNA]</scope>
    <source>
        <strain evidence="2 3">DSM 18704</strain>
    </source>
</reference>
<keyword evidence="3" id="KW-1185">Reference proteome</keyword>
<keyword evidence="1" id="KW-0472">Membrane</keyword>
<keyword evidence="1" id="KW-1133">Transmembrane helix</keyword>
<dbReference type="Proteomes" id="UP000198356">
    <property type="component" value="Unassembled WGS sequence"/>
</dbReference>
<dbReference type="AlphaFoldDB" id="A0A239HL71"/>
<organism evidence="2 3">
    <name type="scientific">Granulicella rosea</name>
    <dbReference type="NCBI Taxonomy" id="474952"/>
    <lineage>
        <taxon>Bacteria</taxon>
        <taxon>Pseudomonadati</taxon>
        <taxon>Acidobacteriota</taxon>
        <taxon>Terriglobia</taxon>
        <taxon>Terriglobales</taxon>
        <taxon>Acidobacteriaceae</taxon>
        <taxon>Granulicella</taxon>
    </lineage>
</organism>
<sequence length="95" mass="10560">MIRIWLGWLARGVVALIVAAAVLYIGDAGVQQYRASHGTGYGTVEVHQFLATQLKGSKVEYDPLGTVERRCSRSIFPQNGAPACWWLARNPTEWE</sequence>